<dbReference type="InterPro" id="IPR017972">
    <property type="entry name" value="Cyt_P450_CS"/>
</dbReference>
<dbReference type="FunFam" id="1.10.630.10:FF:000018">
    <property type="entry name" value="Cytochrome P450 monooxygenase"/>
    <property type="match status" value="1"/>
</dbReference>
<accession>A0A6J6ZGR1</accession>
<keyword evidence="5" id="KW-0408">Iron</keyword>
<gene>
    <name evidence="7" type="ORF">UFOPK3164_00394</name>
    <name evidence="8" type="ORF">UFOPK3427_01053</name>
    <name evidence="9" type="ORF">UFOPK4112_00033</name>
</gene>
<sequence>MTGQQPRIDLIDGAFYGNDPYPAFAWMRKNDPVYFDEAHNVWGITKHRDIKDISKDPATFSSAGGIRPDVGPLPMMIDMDAPQHVMRRRLVSEGFTPRRVRSMEEEIRRICDALIDEVAEKGSCDLVADLAAPLPLIVISNMLGVEREDRGDLLRWSDDLLKAQGSDDPVLIEAMLTAFSEYVTYMSNVIENRRSTKKDDDLVGILVHANDEGDRLDDDSLIHETLLIVIGGDETTRHVISGGTEALLAHPEQFAALRNDPSLVPRAVEEMLRWVTPIKNMARTASRDVVVRDKTIKEGTKMLLLYPSANRDEEVFDNPEQFDITRNPNDHVAFGFGAHFCLGNQMARLEMRMMVEQLTSRLPDLARADGEPLQHRDANFVSGIESMPVTFTPIARVGAGPA</sequence>
<dbReference type="PROSITE" id="PS00086">
    <property type="entry name" value="CYTOCHROME_P450"/>
    <property type="match status" value="1"/>
</dbReference>
<keyword evidence="3" id="KW-0479">Metal-binding</keyword>
<name>A0A6J6ZGR1_9ZZZZ</name>
<dbReference type="EMBL" id="CAFABE010000011">
    <property type="protein sequence ID" value="CAB4820729.1"/>
    <property type="molecule type" value="Genomic_DNA"/>
</dbReference>
<dbReference type="GO" id="GO:0006707">
    <property type="term" value="P:cholesterol catabolic process"/>
    <property type="evidence" value="ECO:0007669"/>
    <property type="project" value="TreeGrafter"/>
</dbReference>
<proteinExistence type="inferred from homology"/>
<evidence type="ECO:0000256" key="6">
    <source>
        <dbReference type="ARBA" id="ARBA00023033"/>
    </source>
</evidence>
<dbReference type="Gene3D" id="1.10.630.10">
    <property type="entry name" value="Cytochrome P450"/>
    <property type="match status" value="1"/>
</dbReference>
<evidence type="ECO:0000256" key="1">
    <source>
        <dbReference type="ARBA" id="ARBA00010617"/>
    </source>
</evidence>
<dbReference type="PRINTS" id="PR00359">
    <property type="entry name" value="BP450"/>
</dbReference>
<evidence type="ECO:0000313" key="7">
    <source>
        <dbReference type="EMBL" id="CAB4820729.1"/>
    </source>
</evidence>
<dbReference type="PANTHER" id="PTHR46696:SF4">
    <property type="entry name" value="BIOTIN BIOSYNTHESIS CYTOCHROME P450"/>
    <property type="match status" value="1"/>
</dbReference>
<dbReference type="InterPro" id="IPR036396">
    <property type="entry name" value="Cyt_P450_sf"/>
</dbReference>
<dbReference type="PANTHER" id="PTHR46696">
    <property type="entry name" value="P450, PUTATIVE (EUROFUNG)-RELATED"/>
    <property type="match status" value="1"/>
</dbReference>
<dbReference type="AlphaFoldDB" id="A0A6J6ZGR1"/>
<reference evidence="7" key="1">
    <citation type="submission" date="2020-05" db="EMBL/GenBank/DDBJ databases">
        <authorList>
            <person name="Chiriac C."/>
            <person name="Salcher M."/>
            <person name="Ghai R."/>
            <person name="Kavagutti S V."/>
        </authorList>
    </citation>
    <scope>NUCLEOTIDE SEQUENCE</scope>
</reference>
<keyword evidence="4" id="KW-0560">Oxidoreductase</keyword>
<evidence type="ECO:0000313" key="8">
    <source>
        <dbReference type="EMBL" id="CAB4874745.1"/>
    </source>
</evidence>
<keyword evidence="2" id="KW-0349">Heme</keyword>
<evidence type="ECO:0000256" key="3">
    <source>
        <dbReference type="ARBA" id="ARBA00022723"/>
    </source>
</evidence>
<dbReference type="GO" id="GO:0005506">
    <property type="term" value="F:iron ion binding"/>
    <property type="evidence" value="ECO:0007669"/>
    <property type="project" value="InterPro"/>
</dbReference>
<evidence type="ECO:0000256" key="4">
    <source>
        <dbReference type="ARBA" id="ARBA00023002"/>
    </source>
</evidence>
<dbReference type="GO" id="GO:0008395">
    <property type="term" value="F:steroid hydroxylase activity"/>
    <property type="evidence" value="ECO:0007669"/>
    <property type="project" value="TreeGrafter"/>
</dbReference>
<evidence type="ECO:0000256" key="5">
    <source>
        <dbReference type="ARBA" id="ARBA00023004"/>
    </source>
</evidence>
<dbReference type="Pfam" id="PF00067">
    <property type="entry name" value="p450"/>
    <property type="match status" value="1"/>
</dbReference>
<dbReference type="SUPFAM" id="SSF48264">
    <property type="entry name" value="Cytochrome P450"/>
    <property type="match status" value="1"/>
</dbReference>
<comment type="similarity">
    <text evidence="1">Belongs to the cytochrome P450 family.</text>
</comment>
<dbReference type="CDD" id="cd11033">
    <property type="entry name" value="CYP142-like"/>
    <property type="match status" value="1"/>
</dbReference>
<evidence type="ECO:0000256" key="2">
    <source>
        <dbReference type="ARBA" id="ARBA00022617"/>
    </source>
</evidence>
<dbReference type="GO" id="GO:0036199">
    <property type="term" value="F:cholest-4-en-3-one 26-monooxygenase activity"/>
    <property type="evidence" value="ECO:0007669"/>
    <property type="project" value="TreeGrafter"/>
</dbReference>
<organism evidence="7">
    <name type="scientific">freshwater metagenome</name>
    <dbReference type="NCBI Taxonomy" id="449393"/>
    <lineage>
        <taxon>unclassified sequences</taxon>
        <taxon>metagenomes</taxon>
        <taxon>ecological metagenomes</taxon>
    </lineage>
</organism>
<keyword evidence="6" id="KW-0503">Monooxygenase</keyword>
<dbReference type="EMBL" id="CAFBLT010000001">
    <property type="protein sequence ID" value="CAB4874745.1"/>
    <property type="molecule type" value="Genomic_DNA"/>
</dbReference>
<dbReference type="InterPro" id="IPR002397">
    <property type="entry name" value="Cyt_P450_B"/>
</dbReference>
<dbReference type="EMBL" id="CAFBPM010000001">
    <property type="protein sequence ID" value="CAB5006239.1"/>
    <property type="molecule type" value="Genomic_DNA"/>
</dbReference>
<dbReference type="InterPro" id="IPR001128">
    <property type="entry name" value="Cyt_P450"/>
</dbReference>
<dbReference type="GO" id="GO:0020037">
    <property type="term" value="F:heme binding"/>
    <property type="evidence" value="ECO:0007669"/>
    <property type="project" value="InterPro"/>
</dbReference>
<evidence type="ECO:0000313" key="9">
    <source>
        <dbReference type="EMBL" id="CAB5006239.1"/>
    </source>
</evidence>
<protein>
    <submittedName>
        <fullName evidence="7">Unannotated protein</fullName>
    </submittedName>
</protein>